<accession>A0A3S4YHX1</accession>
<organism evidence="2 3">
    <name type="scientific">Neisseria animaloris</name>
    <dbReference type="NCBI Taxonomy" id="326522"/>
    <lineage>
        <taxon>Bacteria</taxon>
        <taxon>Pseudomonadati</taxon>
        <taxon>Pseudomonadota</taxon>
        <taxon>Betaproteobacteria</taxon>
        <taxon>Neisseriales</taxon>
        <taxon>Neisseriaceae</taxon>
        <taxon>Neisseria</taxon>
    </lineage>
</organism>
<evidence type="ECO:0000313" key="2">
    <source>
        <dbReference type="EMBL" id="VEJ21588.1"/>
    </source>
</evidence>
<protein>
    <recommendedName>
        <fullName evidence="4">Integral membrane protein</fullName>
    </recommendedName>
</protein>
<keyword evidence="1" id="KW-0812">Transmembrane</keyword>
<sequence length="105" mass="11497">MFQAFVLGFWTLWSTDRDIHALSESLSFTIISVLIAAGISFELPHINGEWFVSMAVLWAYVACVFGIVNRFAGSFMGTLVMSAASAIGYYQLAEHIPKVVAGLFA</sequence>
<proteinExistence type="predicted"/>
<gene>
    <name evidence="2" type="ORF">NCTC12227_01330</name>
</gene>
<dbReference type="OrthoDB" id="8611558at2"/>
<dbReference type="STRING" id="326522.BWD08_06135"/>
<evidence type="ECO:0008006" key="4">
    <source>
        <dbReference type="Google" id="ProtNLM"/>
    </source>
</evidence>
<keyword evidence="3" id="KW-1185">Reference proteome</keyword>
<dbReference type="AlphaFoldDB" id="A0A3S4YHX1"/>
<keyword evidence="1" id="KW-1133">Transmembrane helix</keyword>
<feature type="transmembrane region" description="Helical" evidence="1">
    <location>
        <begin position="27"/>
        <end position="43"/>
    </location>
</feature>
<keyword evidence="1" id="KW-0472">Membrane</keyword>
<dbReference type="KEGG" id="nani:NCTC12227_01330"/>
<dbReference type="EMBL" id="LR134516">
    <property type="protein sequence ID" value="VEJ21588.1"/>
    <property type="molecule type" value="Genomic_DNA"/>
</dbReference>
<evidence type="ECO:0000256" key="1">
    <source>
        <dbReference type="SAM" id="Phobius"/>
    </source>
</evidence>
<dbReference type="Proteomes" id="UP000268229">
    <property type="component" value="Chromosome"/>
</dbReference>
<evidence type="ECO:0000313" key="3">
    <source>
        <dbReference type="Proteomes" id="UP000268229"/>
    </source>
</evidence>
<reference evidence="2 3" key="1">
    <citation type="submission" date="2018-12" db="EMBL/GenBank/DDBJ databases">
        <authorList>
            <consortium name="Pathogen Informatics"/>
        </authorList>
    </citation>
    <scope>NUCLEOTIDE SEQUENCE [LARGE SCALE GENOMIC DNA]</scope>
    <source>
        <strain evidence="2 3">NCTC12227</strain>
    </source>
</reference>
<name>A0A3S4YHX1_9NEIS</name>
<dbReference type="RefSeq" id="WP_126304804.1">
    <property type="nucleotide sequence ID" value="NZ_LR134516.1"/>
</dbReference>
<feature type="transmembrane region" description="Helical" evidence="1">
    <location>
        <begin position="74"/>
        <end position="92"/>
    </location>
</feature>
<feature type="transmembrane region" description="Helical" evidence="1">
    <location>
        <begin position="50"/>
        <end position="68"/>
    </location>
</feature>